<protein>
    <submittedName>
        <fullName evidence="9">EmrB/QacA subfamily drug resistance transporter</fullName>
    </submittedName>
</protein>
<evidence type="ECO:0000256" key="4">
    <source>
        <dbReference type="ARBA" id="ARBA00022692"/>
    </source>
</evidence>
<evidence type="ECO:0000256" key="2">
    <source>
        <dbReference type="ARBA" id="ARBA00022448"/>
    </source>
</evidence>
<feature type="transmembrane region" description="Helical" evidence="7">
    <location>
        <begin position="442"/>
        <end position="461"/>
    </location>
</feature>
<proteinExistence type="predicted"/>
<keyword evidence="3" id="KW-1003">Cell membrane</keyword>
<comment type="subcellular location">
    <subcellularLocation>
        <location evidence="1">Cell membrane</location>
        <topology evidence="1">Multi-pass membrane protein</topology>
    </subcellularLocation>
</comment>
<evidence type="ECO:0000256" key="5">
    <source>
        <dbReference type="ARBA" id="ARBA00022989"/>
    </source>
</evidence>
<feature type="transmembrane region" description="Helical" evidence="7">
    <location>
        <begin position="361"/>
        <end position="384"/>
    </location>
</feature>
<dbReference type="GO" id="GO:0005886">
    <property type="term" value="C:plasma membrane"/>
    <property type="evidence" value="ECO:0007669"/>
    <property type="project" value="UniProtKB-SubCell"/>
</dbReference>
<feature type="transmembrane region" description="Helical" evidence="7">
    <location>
        <begin position="405"/>
        <end position="422"/>
    </location>
</feature>
<dbReference type="InterPro" id="IPR036259">
    <property type="entry name" value="MFS_trans_sf"/>
</dbReference>
<feature type="transmembrane region" description="Helical" evidence="7">
    <location>
        <begin position="80"/>
        <end position="103"/>
    </location>
</feature>
<feature type="transmembrane region" description="Helical" evidence="7">
    <location>
        <begin position="231"/>
        <end position="248"/>
    </location>
</feature>
<dbReference type="Pfam" id="PF07690">
    <property type="entry name" value="MFS_1"/>
    <property type="match status" value="1"/>
</dbReference>
<feature type="transmembrane region" description="Helical" evidence="7">
    <location>
        <begin position="268"/>
        <end position="288"/>
    </location>
</feature>
<dbReference type="Proteomes" id="UP000256913">
    <property type="component" value="Unassembled WGS sequence"/>
</dbReference>
<comment type="caution">
    <text evidence="9">The sequence shown here is derived from an EMBL/GenBank/DDBJ whole genome shotgun (WGS) entry which is preliminary data.</text>
</comment>
<evidence type="ECO:0000256" key="1">
    <source>
        <dbReference type="ARBA" id="ARBA00004651"/>
    </source>
</evidence>
<dbReference type="GO" id="GO:0022857">
    <property type="term" value="F:transmembrane transporter activity"/>
    <property type="evidence" value="ECO:0007669"/>
    <property type="project" value="InterPro"/>
</dbReference>
<keyword evidence="5 7" id="KW-1133">Transmembrane helix</keyword>
<feature type="transmembrane region" description="Helical" evidence="7">
    <location>
        <begin position="167"/>
        <end position="187"/>
    </location>
</feature>
<dbReference type="PANTHER" id="PTHR42718">
    <property type="entry name" value="MAJOR FACILITATOR SUPERFAMILY MULTIDRUG TRANSPORTER MFSC"/>
    <property type="match status" value="1"/>
</dbReference>
<feature type="transmembrane region" description="Helical" evidence="7">
    <location>
        <begin position="294"/>
        <end position="316"/>
    </location>
</feature>
<feature type="transmembrane region" description="Helical" evidence="7">
    <location>
        <begin position="48"/>
        <end position="68"/>
    </location>
</feature>
<dbReference type="CDD" id="cd17321">
    <property type="entry name" value="MFS_MMR_MDR_like"/>
    <property type="match status" value="1"/>
</dbReference>
<evidence type="ECO:0000259" key="8">
    <source>
        <dbReference type="PROSITE" id="PS50850"/>
    </source>
</evidence>
<dbReference type="EMBL" id="QUMQ01000001">
    <property type="protein sequence ID" value="REF98664.1"/>
    <property type="molecule type" value="Genomic_DNA"/>
</dbReference>
<dbReference type="PROSITE" id="PS50850">
    <property type="entry name" value="MFS"/>
    <property type="match status" value="1"/>
</dbReference>
<reference evidence="9 10" key="1">
    <citation type="submission" date="2018-08" db="EMBL/GenBank/DDBJ databases">
        <title>Sequencing the genomes of 1000 actinobacteria strains.</title>
        <authorList>
            <person name="Klenk H.-P."/>
        </authorList>
    </citation>
    <scope>NUCLEOTIDE SEQUENCE [LARGE SCALE GENOMIC DNA]</scope>
    <source>
        <strain evidence="9 10">DSM 44099</strain>
    </source>
</reference>
<keyword evidence="4 7" id="KW-0812">Transmembrane</keyword>
<keyword evidence="10" id="KW-1185">Reference proteome</keyword>
<dbReference type="PANTHER" id="PTHR42718:SF46">
    <property type="entry name" value="BLR6921 PROTEIN"/>
    <property type="match status" value="1"/>
</dbReference>
<dbReference type="InterPro" id="IPR020846">
    <property type="entry name" value="MFS_dom"/>
</dbReference>
<dbReference type="Gene3D" id="1.20.1720.10">
    <property type="entry name" value="Multidrug resistance protein D"/>
    <property type="match status" value="1"/>
</dbReference>
<sequence length="484" mass="50041">MRSSAEARAPGRLALLIIVSAQLMLIVDGTVMNVALPHIQEGLGFSTAGLSWVINAYTLTFGGLLLLGGRAGDILGRRRMFVFGIALFTIASLVGGLATSATWLLAARVAQGVGAAMAGPNTIALISTTFTEPRQRIRALALLSAMASAGFAIGLIVGGVLTDALSWRWVLFINVPFGLAAVFLAPRHVREPERHPGRLEWPGALTATLGIGALVYGFIHASTHGWTAGETLGSLGVGVVLLISFLVIQARSAQPLVPLSLFKDRNRAVGYVGFLLGPAAMMSAFYFLTQFIQIVLGFGPLQTGLAFLPMAGSMFAMTRVVPRLLPKIGPRPLALVGAPLMVAGLAWLTQLSTTSGYAGALLGPMILLGLGGGLIFVPLTPVIMGSVQPKEAGAASGVLQTMQQIGATLGLAVLIAVFGAAVGRENTAGTADPVSFVHGMNVANVVSVIIALGLVVVALSFRSVRRPAPAPSPSAEPDVIIEPA</sequence>
<feature type="transmembrane region" description="Helical" evidence="7">
    <location>
        <begin position="328"/>
        <end position="349"/>
    </location>
</feature>
<feature type="transmembrane region" description="Helical" evidence="7">
    <location>
        <begin position="199"/>
        <end position="219"/>
    </location>
</feature>
<feature type="transmembrane region" description="Helical" evidence="7">
    <location>
        <begin position="12"/>
        <end position="36"/>
    </location>
</feature>
<dbReference type="SUPFAM" id="SSF103473">
    <property type="entry name" value="MFS general substrate transporter"/>
    <property type="match status" value="1"/>
</dbReference>
<dbReference type="Gene3D" id="1.20.1250.20">
    <property type="entry name" value="MFS general substrate transporter like domains"/>
    <property type="match status" value="1"/>
</dbReference>
<feature type="domain" description="Major facilitator superfamily (MFS) profile" evidence="8">
    <location>
        <begin position="14"/>
        <end position="465"/>
    </location>
</feature>
<evidence type="ECO:0000256" key="6">
    <source>
        <dbReference type="ARBA" id="ARBA00023136"/>
    </source>
</evidence>
<organism evidence="9 10">
    <name type="scientific">Asanoa ferruginea</name>
    <dbReference type="NCBI Taxonomy" id="53367"/>
    <lineage>
        <taxon>Bacteria</taxon>
        <taxon>Bacillati</taxon>
        <taxon>Actinomycetota</taxon>
        <taxon>Actinomycetes</taxon>
        <taxon>Micromonosporales</taxon>
        <taxon>Micromonosporaceae</taxon>
        <taxon>Asanoa</taxon>
    </lineage>
</organism>
<evidence type="ECO:0000256" key="3">
    <source>
        <dbReference type="ARBA" id="ARBA00022475"/>
    </source>
</evidence>
<keyword evidence="2" id="KW-0813">Transport</keyword>
<name>A0A3D9ZPW1_9ACTN</name>
<dbReference type="InterPro" id="IPR011701">
    <property type="entry name" value="MFS"/>
</dbReference>
<dbReference type="AlphaFoldDB" id="A0A3D9ZPW1"/>
<evidence type="ECO:0000313" key="9">
    <source>
        <dbReference type="EMBL" id="REF98664.1"/>
    </source>
</evidence>
<feature type="transmembrane region" description="Helical" evidence="7">
    <location>
        <begin position="109"/>
        <end position="127"/>
    </location>
</feature>
<keyword evidence="6 7" id="KW-0472">Membrane</keyword>
<evidence type="ECO:0000313" key="10">
    <source>
        <dbReference type="Proteomes" id="UP000256913"/>
    </source>
</evidence>
<gene>
    <name evidence="9" type="ORF">DFJ67_4682</name>
</gene>
<accession>A0A3D9ZPW1</accession>
<feature type="transmembrane region" description="Helical" evidence="7">
    <location>
        <begin position="139"/>
        <end position="161"/>
    </location>
</feature>
<evidence type="ECO:0000256" key="7">
    <source>
        <dbReference type="SAM" id="Phobius"/>
    </source>
</evidence>